<evidence type="ECO:0000256" key="1">
    <source>
        <dbReference type="SAM" id="MobiDB-lite"/>
    </source>
</evidence>
<accession>A0ABR1UMS8</accession>
<proteinExistence type="predicted"/>
<dbReference type="Gene3D" id="3.30.930.10">
    <property type="entry name" value="Bira Bifunctional Protein, Domain 2"/>
    <property type="match status" value="1"/>
</dbReference>
<feature type="region of interest" description="Disordered" evidence="1">
    <location>
        <begin position="290"/>
        <end position="317"/>
    </location>
</feature>
<evidence type="ECO:0000313" key="3">
    <source>
        <dbReference type="Proteomes" id="UP001446871"/>
    </source>
</evidence>
<protein>
    <submittedName>
        <fullName evidence="2">Uncharacterized protein</fullName>
    </submittedName>
</protein>
<dbReference type="InterPro" id="IPR045864">
    <property type="entry name" value="aa-tRNA-synth_II/BPL/LPL"/>
</dbReference>
<organism evidence="2 3">
    <name type="scientific">Apiospora saccharicola</name>
    <dbReference type="NCBI Taxonomy" id="335842"/>
    <lineage>
        <taxon>Eukaryota</taxon>
        <taxon>Fungi</taxon>
        <taxon>Dikarya</taxon>
        <taxon>Ascomycota</taxon>
        <taxon>Pezizomycotina</taxon>
        <taxon>Sordariomycetes</taxon>
        <taxon>Xylariomycetidae</taxon>
        <taxon>Amphisphaeriales</taxon>
        <taxon>Apiosporaceae</taxon>
        <taxon>Apiospora</taxon>
    </lineage>
</organism>
<comment type="caution">
    <text evidence="2">The sequence shown here is derived from an EMBL/GenBank/DDBJ whole genome shotgun (WGS) entry which is preliminary data.</text>
</comment>
<keyword evidence="3" id="KW-1185">Reference proteome</keyword>
<sequence>MNTSRVFGLYETKQDRVNKLAKCLAQTDRLRHIWLAGAPPHYPSVYAARRVELLLKDQIRQVYLKRREAQVIPDPSGTLNMPNSIPKLLNRTPVPPAVIACTLRPTYFLPRTSPLRGAVEDGGVLGRLRLRFPRLPEGLTEQSRWDVTTNGKGKTKTTSILEGDPYDHVYETEVQTPIDGRMPPYCGPGRLMLWYVADLQQQTSLNYKRLEGGDDLRIWADALAQTTINLLDAEFGIKAWADETYTALWVRRKGANGDEGPERQIAAIWPHIDEKSSIVSAGITLNVGLPREEQISTEEEGGGSGERKEANDEPDDTTTSIAAELASRPAGFNPKHRLKSDAVRLGKTMPVREIGAPASADPAGALVWYTRASEEGVGAETVAPLGMDNYSISVAWSHELTRVLGYRNALVDHHRDGGWTTRKVTPAGDKRLPMRPRIFATKERSDASESRNKEEEIITFNLGDIDDKSADILLEDAGAPPKRIANFERTLYRLVANLKQSVGANKLDTRNVDGYKEKAFKSQQKSQNKRITGS</sequence>
<dbReference type="Proteomes" id="UP001446871">
    <property type="component" value="Unassembled WGS sequence"/>
</dbReference>
<gene>
    <name evidence="2" type="ORF">PG996_010142</name>
</gene>
<name>A0ABR1UMS8_9PEZI</name>
<evidence type="ECO:0000313" key="2">
    <source>
        <dbReference type="EMBL" id="KAK8060212.1"/>
    </source>
</evidence>
<reference evidence="2 3" key="1">
    <citation type="submission" date="2023-01" db="EMBL/GenBank/DDBJ databases">
        <title>Analysis of 21 Apiospora genomes using comparative genomics revels a genus with tremendous synthesis potential of carbohydrate active enzymes and secondary metabolites.</title>
        <authorList>
            <person name="Sorensen T."/>
        </authorList>
    </citation>
    <scope>NUCLEOTIDE SEQUENCE [LARGE SCALE GENOMIC DNA]</scope>
    <source>
        <strain evidence="2 3">CBS 83171</strain>
    </source>
</reference>
<dbReference type="EMBL" id="JAQQWM010000006">
    <property type="protein sequence ID" value="KAK8060212.1"/>
    <property type="molecule type" value="Genomic_DNA"/>
</dbReference>